<evidence type="ECO:0000313" key="3">
    <source>
        <dbReference type="Proteomes" id="UP001596042"/>
    </source>
</evidence>
<dbReference type="SUPFAM" id="SSF89796">
    <property type="entry name" value="CoA-transferase family III (CaiB/BaiF)"/>
    <property type="match status" value="1"/>
</dbReference>
<dbReference type="InterPro" id="IPR044855">
    <property type="entry name" value="CoA-Trfase_III_dom3_sf"/>
</dbReference>
<dbReference type="EMBL" id="JBHSEL010000023">
    <property type="protein sequence ID" value="MFC4624029.1"/>
    <property type="molecule type" value="Genomic_DNA"/>
</dbReference>
<dbReference type="GO" id="GO:0016740">
    <property type="term" value="F:transferase activity"/>
    <property type="evidence" value="ECO:0007669"/>
    <property type="project" value="UniProtKB-KW"/>
</dbReference>
<protein>
    <submittedName>
        <fullName evidence="2">CaiB/BaiF CoA transferase family protein</fullName>
    </submittedName>
</protein>
<dbReference type="RefSeq" id="WP_374831547.1">
    <property type="nucleotide sequence ID" value="NZ_JBHEEZ010000009.1"/>
</dbReference>
<dbReference type="InterPro" id="IPR050483">
    <property type="entry name" value="CoA-transferase_III_domain"/>
</dbReference>
<keyword evidence="1 2" id="KW-0808">Transferase</keyword>
<keyword evidence="3" id="KW-1185">Reference proteome</keyword>
<dbReference type="Pfam" id="PF02515">
    <property type="entry name" value="CoA_transf_3"/>
    <property type="match status" value="1"/>
</dbReference>
<reference evidence="3" key="1">
    <citation type="journal article" date="2019" name="Int. J. Syst. Evol. Microbiol.">
        <title>The Global Catalogue of Microorganisms (GCM) 10K type strain sequencing project: providing services to taxonomists for standard genome sequencing and annotation.</title>
        <authorList>
            <consortium name="The Broad Institute Genomics Platform"/>
            <consortium name="The Broad Institute Genome Sequencing Center for Infectious Disease"/>
            <person name="Wu L."/>
            <person name="Ma J."/>
        </authorList>
    </citation>
    <scope>NUCLEOTIDE SEQUENCE [LARGE SCALE GENOMIC DNA]</scope>
    <source>
        <strain evidence="3">CGMCC 1.15731</strain>
    </source>
</reference>
<sequence>MLDNSSITDNGNQANPDAPLAGIVVIDVTHMLSGPYCTWVLGALGATVIKVERPVSGDFTRIVAPFDKDESIYFLSVNRNKRSITINLKCDEGKAIFRDLVKKADVLVENNRAGVMDRLGLGYKDLKAINPELVYTSISGFGQSGPYSGRAAFDVIAQALSGMMSITGEPDRGPARVGASIGDIASSLFAVIGILANLLRRGKIGQGAFVDVAMLDCQLALLENAIARAAITGEEPRRLGSRHPLIAPFQAFPTADKPLAICVDTQAQWERLCKAMDLEHLFGVQHFATGSSRAAHHAELEPILIERFLTKTRDEWLDILDKADVPSSAINSVSEAINDPQVQHRGMVAEVPEGSGRRFVRLPIIQPDEKPLPEFPAPKLGEHTEEILAELGFTPEDVKRLRENGAV</sequence>
<accession>A0ABV9H0V8</accession>
<dbReference type="InterPro" id="IPR003673">
    <property type="entry name" value="CoA-Trfase_fam_III"/>
</dbReference>
<gene>
    <name evidence="2" type="ORF">ACFO1V_02095</name>
</gene>
<name>A0ABV9H0V8_9HYPH</name>
<dbReference type="Proteomes" id="UP001596042">
    <property type="component" value="Unassembled WGS sequence"/>
</dbReference>
<evidence type="ECO:0000256" key="1">
    <source>
        <dbReference type="ARBA" id="ARBA00022679"/>
    </source>
</evidence>
<dbReference type="InterPro" id="IPR023606">
    <property type="entry name" value="CoA-Trfase_III_dom_1_sf"/>
</dbReference>
<dbReference type="PANTHER" id="PTHR48207:SF3">
    <property type="entry name" value="SUCCINATE--HYDROXYMETHYLGLUTARATE COA-TRANSFERASE"/>
    <property type="match status" value="1"/>
</dbReference>
<dbReference type="PANTHER" id="PTHR48207">
    <property type="entry name" value="SUCCINATE--HYDROXYMETHYLGLUTARATE COA-TRANSFERASE"/>
    <property type="match status" value="1"/>
</dbReference>
<organism evidence="2 3">
    <name type="scientific">Daeguia caeni</name>
    <dbReference type="NCBI Taxonomy" id="439612"/>
    <lineage>
        <taxon>Bacteria</taxon>
        <taxon>Pseudomonadati</taxon>
        <taxon>Pseudomonadota</taxon>
        <taxon>Alphaproteobacteria</taxon>
        <taxon>Hyphomicrobiales</taxon>
        <taxon>Brucellaceae</taxon>
        <taxon>Daeguia</taxon>
    </lineage>
</organism>
<proteinExistence type="predicted"/>
<dbReference type="Gene3D" id="3.40.50.10540">
    <property type="entry name" value="Crotonobetainyl-coa:carnitine coa-transferase, domain 1"/>
    <property type="match status" value="1"/>
</dbReference>
<dbReference type="Gene3D" id="3.30.1540.10">
    <property type="entry name" value="formyl-coa transferase, domain 3"/>
    <property type="match status" value="1"/>
</dbReference>
<evidence type="ECO:0000313" key="2">
    <source>
        <dbReference type="EMBL" id="MFC4624029.1"/>
    </source>
</evidence>
<comment type="caution">
    <text evidence="2">The sequence shown here is derived from an EMBL/GenBank/DDBJ whole genome shotgun (WGS) entry which is preliminary data.</text>
</comment>